<dbReference type="GO" id="GO:0062054">
    <property type="term" value="F:fluoride channel activity"/>
    <property type="evidence" value="ECO:0007669"/>
    <property type="project" value="UniProtKB-UniRule"/>
</dbReference>
<dbReference type="HAMAP" id="MF_00454">
    <property type="entry name" value="FluC"/>
    <property type="match status" value="1"/>
</dbReference>
<keyword evidence="5 8" id="KW-0472">Membrane</keyword>
<protein>
    <recommendedName>
        <fullName evidence="8">Fluoride-specific ion channel FluC</fullName>
    </recommendedName>
</protein>
<comment type="function">
    <text evidence="8">Fluoride-specific ion channel. Important for reducing fluoride concentration in the cell, thus reducing its toxicity.</text>
</comment>
<evidence type="ECO:0000256" key="4">
    <source>
        <dbReference type="ARBA" id="ARBA00022989"/>
    </source>
</evidence>
<dbReference type="GeneID" id="74946328"/>
<dbReference type="Pfam" id="PF02537">
    <property type="entry name" value="CRCB"/>
    <property type="match status" value="1"/>
</dbReference>
<dbReference type="PANTHER" id="PTHR28259:SF1">
    <property type="entry name" value="FLUORIDE EXPORT PROTEIN 1-RELATED"/>
    <property type="match status" value="1"/>
</dbReference>
<keyword evidence="8" id="KW-0479">Metal-binding</keyword>
<dbReference type="EMBL" id="CP007536">
    <property type="protein sequence ID" value="AIC15297.1"/>
    <property type="molecule type" value="Genomic_DNA"/>
</dbReference>
<name>A0A060HQ34_9ARCH</name>
<evidence type="ECO:0000256" key="1">
    <source>
        <dbReference type="ARBA" id="ARBA00004651"/>
    </source>
</evidence>
<keyword evidence="2 8" id="KW-1003">Cell membrane</keyword>
<keyword evidence="8" id="KW-0406">Ion transport</keyword>
<comment type="catalytic activity">
    <reaction evidence="7">
        <text>fluoride(in) = fluoride(out)</text>
        <dbReference type="Rhea" id="RHEA:76159"/>
        <dbReference type="ChEBI" id="CHEBI:17051"/>
    </reaction>
    <physiologicalReaction direction="left-to-right" evidence="7">
        <dbReference type="Rhea" id="RHEA:76160"/>
    </physiologicalReaction>
</comment>
<organism evidence="9 10">
    <name type="scientific">Nitrososphaera viennensis EN76</name>
    <dbReference type="NCBI Taxonomy" id="926571"/>
    <lineage>
        <taxon>Archaea</taxon>
        <taxon>Nitrososphaerota</taxon>
        <taxon>Nitrososphaeria</taxon>
        <taxon>Nitrososphaerales</taxon>
        <taxon>Nitrososphaeraceae</taxon>
        <taxon>Nitrososphaera</taxon>
    </lineage>
</organism>
<evidence type="ECO:0000313" key="9">
    <source>
        <dbReference type="EMBL" id="AIC15297.1"/>
    </source>
</evidence>
<dbReference type="Proteomes" id="UP000027093">
    <property type="component" value="Chromosome"/>
</dbReference>
<comment type="activity regulation">
    <text evidence="8">Na(+) is not transported, but it plays an essential structural role and its presence is essential for fluoride channel function.</text>
</comment>
<keyword evidence="8" id="KW-0813">Transport</keyword>
<feature type="binding site" evidence="8">
    <location>
        <position position="77"/>
    </location>
    <ligand>
        <name>Na(+)</name>
        <dbReference type="ChEBI" id="CHEBI:29101"/>
        <note>structural</note>
    </ligand>
</feature>
<sequence>MKGIEFALLAAGAVAGAFLRYRMAESPVVLGTLPVNVLIINIAGSFILGVFSILAAVWNLDSRYSLLVAIGFCGSLTTMSSFALETNNLLENKQLGLVALNIAANVGLSIGAVIGGRSVASVLLRGGLD</sequence>
<keyword evidence="8" id="KW-0407">Ion channel</keyword>
<keyword evidence="4 8" id="KW-1133">Transmembrane helix</keyword>
<dbReference type="AlphaFoldDB" id="A0A060HQ34"/>
<evidence type="ECO:0000313" key="10">
    <source>
        <dbReference type="Proteomes" id="UP000027093"/>
    </source>
</evidence>
<dbReference type="NCBIfam" id="TIGR00494">
    <property type="entry name" value="crcB"/>
    <property type="match status" value="1"/>
</dbReference>
<feature type="transmembrane region" description="Helical" evidence="8">
    <location>
        <begin position="34"/>
        <end position="57"/>
    </location>
</feature>
<keyword evidence="8" id="KW-0915">Sodium</keyword>
<proteinExistence type="inferred from homology"/>
<accession>A0A060HQ34</accession>
<dbReference type="STRING" id="926571.NVIE_010700"/>
<dbReference type="GO" id="GO:0046872">
    <property type="term" value="F:metal ion binding"/>
    <property type="evidence" value="ECO:0007669"/>
    <property type="project" value="UniProtKB-KW"/>
</dbReference>
<evidence type="ECO:0000256" key="2">
    <source>
        <dbReference type="ARBA" id="ARBA00022475"/>
    </source>
</evidence>
<evidence type="ECO:0000256" key="6">
    <source>
        <dbReference type="ARBA" id="ARBA00035120"/>
    </source>
</evidence>
<dbReference type="KEGG" id="nvn:NVIE_010700"/>
<keyword evidence="3 8" id="KW-0812">Transmembrane</keyword>
<evidence type="ECO:0000256" key="5">
    <source>
        <dbReference type="ARBA" id="ARBA00023136"/>
    </source>
</evidence>
<feature type="binding site" evidence="8">
    <location>
        <position position="74"/>
    </location>
    <ligand>
        <name>Na(+)</name>
        <dbReference type="ChEBI" id="CHEBI:29101"/>
        <note>structural</note>
    </ligand>
</feature>
<feature type="transmembrane region" description="Helical" evidence="8">
    <location>
        <begin position="64"/>
        <end position="83"/>
    </location>
</feature>
<dbReference type="GO" id="GO:0005886">
    <property type="term" value="C:plasma membrane"/>
    <property type="evidence" value="ECO:0007669"/>
    <property type="project" value="UniProtKB-SubCell"/>
</dbReference>
<dbReference type="InterPro" id="IPR003691">
    <property type="entry name" value="FluC"/>
</dbReference>
<gene>
    <name evidence="8 9" type="primary">crcB</name>
    <name evidence="8" type="synonym">fluC</name>
    <name evidence="9" type="ORF">NVIE_010700</name>
</gene>
<evidence type="ECO:0000256" key="8">
    <source>
        <dbReference type="HAMAP-Rule" id="MF_00454"/>
    </source>
</evidence>
<dbReference type="OrthoDB" id="253428at2157"/>
<keyword evidence="10" id="KW-1185">Reference proteome</keyword>
<evidence type="ECO:0000256" key="7">
    <source>
        <dbReference type="ARBA" id="ARBA00035585"/>
    </source>
</evidence>
<dbReference type="GO" id="GO:0140114">
    <property type="term" value="P:cellular detoxification of fluoride"/>
    <property type="evidence" value="ECO:0007669"/>
    <property type="project" value="UniProtKB-UniRule"/>
</dbReference>
<dbReference type="PANTHER" id="PTHR28259">
    <property type="entry name" value="FLUORIDE EXPORT PROTEIN 1-RELATED"/>
    <property type="match status" value="1"/>
</dbReference>
<comment type="subcellular location">
    <subcellularLocation>
        <location evidence="1 8">Cell membrane</location>
        <topology evidence="1 8">Multi-pass membrane protein</topology>
    </subcellularLocation>
</comment>
<evidence type="ECO:0000256" key="3">
    <source>
        <dbReference type="ARBA" id="ARBA00022692"/>
    </source>
</evidence>
<feature type="transmembrane region" description="Helical" evidence="8">
    <location>
        <begin position="95"/>
        <end position="115"/>
    </location>
</feature>
<comment type="similarity">
    <text evidence="6 8">Belongs to the fluoride channel Fluc/FEX (TC 1.A.43) family.</text>
</comment>
<dbReference type="RefSeq" id="WP_075054334.1">
    <property type="nucleotide sequence ID" value="NZ_CP007536.1"/>
</dbReference>
<reference evidence="9 10" key="1">
    <citation type="journal article" date="2014" name="Int. J. Syst. Evol. Microbiol.">
        <title>Nitrososphaera viennensis gen. nov., sp. nov., an aerobic and mesophilic, ammonia-oxidizing archaeon from soil and a member of the archaeal phylum Thaumarchaeota.</title>
        <authorList>
            <person name="Stieglmeier M."/>
            <person name="Klingl A."/>
            <person name="Alves R.J."/>
            <person name="Rittmann S.K."/>
            <person name="Melcher M."/>
            <person name="Leisch N."/>
            <person name="Schleper C."/>
        </authorList>
    </citation>
    <scope>NUCLEOTIDE SEQUENCE [LARGE SCALE GENOMIC DNA]</scope>
    <source>
        <strain evidence="9">EN76</strain>
    </source>
</reference>
<dbReference type="HOGENOM" id="CLU_114342_3_1_2"/>